<feature type="non-terminal residue" evidence="1">
    <location>
        <position position="1"/>
    </location>
</feature>
<dbReference type="OrthoDB" id="201656at2759"/>
<dbReference type="EMBL" id="JNBS01001834">
    <property type="protein sequence ID" value="OQR98935.1"/>
    <property type="molecule type" value="Genomic_DNA"/>
</dbReference>
<keyword evidence="2" id="KW-1185">Reference proteome</keyword>
<protein>
    <recommendedName>
        <fullName evidence="3">Alcohol dehydrogenase-like C-terminal domain-containing protein</fullName>
    </recommendedName>
</protein>
<name>A0A1V9ZLR6_9STRA</name>
<organism evidence="1 2">
    <name type="scientific">Thraustotheca clavata</name>
    <dbReference type="NCBI Taxonomy" id="74557"/>
    <lineage>
        <taxon>Eukaryota</taxon>
        <taxon>Sar</taxon>
        <taxon>Stramenopiles</taxon>
        <taxon>Oomycota</taxon>
        <taxon>Saprolegniomycetes</taxon>
        <taxon>Saprolegniales</taxon>
        <taxon>Achlyaceae</taxon>
        <taxon>Thraustotheca</taxon>
    </lineage>
</organism>
<dbReference type="Pfam" id="PF13602">
    <property type="entry name" value="ADH_zinc_N_2"/>
    <property type="match status" value="1"/>
</dbReference>
<evidence type="ECO:0000313" key="2">
    <source>
        <dbReference type="Proteomes" id="UP000243217"/>
    </source>
</evidence>
<accession>A0A1V9ZLR6</accession>
<proteinExistence type="predicted"/>
<dbReference type="InterPro" id="IPR036291">
    <property type="entry name" value="NAD(P)-bd_dom_sf"/>
</dbReference>
<gene>
    <name evidence="1" type="ORF">THRCLA_06629</name>
</gene>
<dbReference type="AlphaFoldDB" id="A0A1V9ZLR6"/>
<dbReference type="STRING" id="74557.A0A1V9ZLR6"/>
<sequence length="167" mass="18175">LILGASGGCGTAAIQLAKALGASEIIGVCSKANEELVLSLGADKIIDYKTQSITDAPYLKHFDFVYDAASGSGGGEDYVESAQETLKKTGTYMAINGRATMWLRHTLKLPQYKPNVYLWRADPNTADLQAFIDLLDIKKDKPIIDSIYPFSPEGVEDAFAKLHSRRC</sequence>
<reference evidence="1 2" key="1">
    <citation type="journal article" date="2014" name="Genome Biol. Evol.">
        <title>The secreted proteins of Achlya hypogyna and Thraustotheca clavata identify the ancestral oomycete secretome and reveal gene acquisitions by horizontal gene transfer.</title>
        <authorList>
            <person name="Misner I."/>
            <person name="Blouin N."/>
            <person name="Leonard G."/>
            <person name="Richards T.A."/>
            <person name="Lane C.E."/>
        </authorList>
    </citation>
    <scope>NUCLEOTIDE SEQUENCE [LARGE SCALE GENOMIC DNA]</scope>
    <source>
        <strain evidence="1 2">ATCC 34112</strain>
    </source>
</reference>
<evidence type="ECO:0000313" key="1">
    <source>
        <dbReference type="EMBL" id="OQR98935.1"/>
    </source>
</evidence>
<dbReference type="PANTHER" id="PTHR44013">
    <property type="entry name" value="ZINC-TYPE ALCOHOL DEHYDROGENASE-LIKE PROTEIN C16A3.02C"/>
    <property type="match status" value="1"/>
</dbReference>
<dbReference type="Gene3D" id="3.40.50.720">
    <property type="entry name" value="NAD(P)-binding Rossmann-like Domain"/>
    <property type="match status" value="1"/>
</dbReference>
<dbReference type="Gene3D" id="3.90.180.10">
    <property type="entry name" value="Medium-chain alcohol dehydrogenases, catalytic domain"/>
    <property type="match status" value="1"/>
</dbReference>
<comment type="caution">
    <text evidence="1">The sequence shown here is derived from an EMBL/GenBank/DDBJ whole genome shotgun (WGS) entry which is preliminary data.</text>
</comment>
<dbReference type="InterPro" id="IPR052733">
    <property type="entry name" value="Chloroplast_QOR"/>
</dbReference>
<evidence type="ECO:0008006" key="3">
    <source>
        <dbReference type="Google" id="ProtNLM"/>
    </source>
</evidence>
<dbReference type="SUPFAM" id="SSF51735">
    <property type="entry name" value="NAD(P)-binding Rossmann-fold domains"/>
    <property type="match status" value="1"/>
</dbReference>
<dbReference type="Proteomes" id="UP000243217">
    <property type="component" value="Unassembled WGS sequence"/>
</dbReference>
<dbReference type="PANTHER" id="PTHR44013:SF1">
    <property type="entry name" value="ZINC-TYPE ALCOHOL DEHYDROGENASE-LIKE PROTEIN C16A3.02C"/>
    <property type="match status" value="1"/>
</dbReference>